<comment type="caution">
    <text evidence="2">The sequence shown here is derived from an EMBL/GenBank/DDBJ whole genome shotgun (WGS) entry which is preliminary data.</text>
</comment>
<gene>
    <name evidence="2" type="ORF">VFPPC_14340</name>
</gene>
<dbReference type="Proteomes" id="UP000078397">
    <property type="component" value="Unassembled WGS sequence"/>
</dbReference>
<dbReference type="KEGG" id="pchm:VFPPC_14340"/>
<reference evidence="2 3" key="1">
    <citation type="journal article" date="2016" name="PLoS Pathog.">
        <title>Biosynthesis of antibiotic leucinostatins in bio-control fungus Purpureocillium lilacinum and their inhibition on phytophthora revealed by genome mining.</title>
        <authorList>
            <person name="Wang G."/>
            <person name="Liu Z."/>
            <person name="Lin R."/>
            <person name="Li E."/>
            <person name="Mao Z."/>
            <person name="Ling J."/>
            <person name="Yang Y."/>
            <person name="Yin W.B."/>
            <person name="Xie B."/>
        </authorList>
    </citation>
    <scope>NUCLEOTIDE SEQUENCE [LARGE SCALE GENOMIC DNA]</scope>
    <source>
        <strain evidence="2">170</strain>
    </source>
</reference>
<protein>
    <submittedName>
        <fullName evidence="2">Uncharacterized protein</fullName>
    </submittedName>
</protein>
<feature type="region of interest" description="Disordered" evidence="1">
    <location>
        <begin position="77"/>
        <end position="108"/>
    </location>
</feature>
<dbReference type="RefSeq" id="XP_018143587.1">
    <property type="nucleotide sequence ID" value="XM_018292109.1"/>
</dbReference>
<feature type="region of interest" description="Disordered" evidence="1">
    <location>
        <begin position="1"/>
        <end position="20"/>
    </location>
</feature>
<keyword evidence="3" id="KW-1185">Reference proteome</keyword>
<evidence type="ECO:0000313" key="2">
    <source>
        <dbReference type="EMBL" id="OAQ66500.1"/>
    </source>
</evidence>
<name>A0A179FMM0_METCM</name>
<proteinExistence type="predicted"/>
<dbReference type="EMBL" id="LSBJ02000004">
    <property type="protein sequence ID" value="OAQ66500.1"/>
    <property type="molecule type" value="Genomic_DNA"/>
</dbReference>
<organism evidence="2 3">
    <name type="scientific">Pochonia chlamydosporia 170</name>
    <dbReference type="NCBI Taxonomy" id="1380566"/>
    <lineage>
        <taxon>Eukaryota</taxon>
        <taxon>Fungi</taxon>
        <taxon>Dikarya</taxon>
        <taxon>Ascomycota</taxon>
        <taxon>Pezizomycotina</taxon>
        <taxon>Sordariomycetes</taxon>
        <taxon>Hypocreomycetidae</taxon>
        <taxon>Hypocreales</taxon>
        <taxon>Clavicipitaceae</taxon>
        <taxon>Pochonia</taxon>
    </lineage>
</organism>
<feature type="compositionally biased region" description="Polar residues" evidence="1">
    <location>
        <begin position="97"/>
        <end position="108"/>
    </location>
</feature>
<dbReference type="GeneID" id="28856103"/>
<accession>A0A179FMM0</accession>
<evidence type="ECO:0000256" key="1">
    <source>
        <dbReference type="SAM" id="MobiDB-lite"/>
    </source>
</evidence>
<sequence length="108" mass="11196">MDTTSTTAVQGSACSGSGQEGRVVYQVGRGETSLWVNSPDQPITAKIAKLGAGMQQPATAADATWLFRQGPSPNANYAPVEFFGNPPNDPNLAGIGSQFSEPSSGHRT</sequence>
<evidence type="ECO:0000313" key="3">
    <source>
        <dbReference type="Proteomes" id="UP000078397"/>
    </source>
</evidence>
<dbReference type="AlphaFoldDB" id="A0A179FMM0"/>
<feature type="compositionally biased region" description="Polar residues" evidence="1">
    <location>
        <begin position="1"/>
        <end position="17"/>
    </location>
</feature>